<evidence type="ECO:0008006" key="2">
    <source>
        <dbReference type="Google" id="ProtNLM"/>
    </source>
</evidence>
<evidence type="ECO:0000313" key="1">
    <source>
        <dbReference type="EMBL" id="GAG91697.1"/>
    </source>
</evidence>
<gene>
    <name evidence="1" type="ORF">S01H4_40459</name>
</gene>
<dbReference type="AlphaFoldDB" id="X1CF22"/>
<organism evidence="1">
    <name type="scientific">marine sediment metagenome</name>
    <dbReference type="NCBI Taxonomy" id="412755"/>
    <lineage>
        <taxon>unclassified sequences</taxon>
        <taxon>metagenomes</taxon>
        <taxon>ecological metagenomes</taxon>
    </lineage>
</organism>
<name>X1CF22_9ZZZZ</name>
<accession>X1CF22</accession>
<proteinExistence type="predicted"/>
<reference evidence="1" key="1">
    <citation type="journal article" date="2014" name="Front. Microbiol.">
        <title>High frequency of phylogenetically diverse reductive dehalogenase-homologous genes in deep subseafloor sedimentary metagenomes.</title>
        <authorList>
            <person name="Kawai M."/>
            <person name="Futagami T."/>
            <person name="Toyoda A."/>
            <person name="Takaki Y."/>
            <person name="Nishi S."/>
            <person name="Hori S."/>
            <person name="Arai W."/>
            <person name="Tsubouchi T."/>
            <person name="Morono Y."/>
            <person name="Uchiyama I."/>
            <person name="Ito T."/>
            <person name="Fujiyama A."/>
            <person name="Inagaki F."/>
            <person name="Takami H."/>
        </authorList>
    </citation>
    <scope>NUCLEOTIDE SEQUENCE</scope>
    <source>
        <strain evidence="1">Expedition CK06-06</strain>
    </source>
</reference>
<protein>
    <recommendedName>
        <fullName evidence="2">Histidine-specific methyltransferase SAM-dependent domain-containing protein</fullName>
    </recommendedName>
</protein>
<sequence length="81" mass="9292">INQNYKFKGRYKVKIDTISINLLGRSLSHASSSEVNTMKFEKKGFYSSALAYIENYMTKNGYDLVNVAGSETVYVFHLIKR</sequence>
<comment type="caution">
    <text evidence="1">The sequence shown here is derived from an EMBL/GenBank/DDBJ whole genome shotgun (WGS) entry which is preliminary data.</text>
</comment>
<feature type="non-terminal residue" evidence="1">
    <location>
        <position position="1"/>
    </location>
</feature>
<dbReference type="EMBL" id="BART01022033">
    <property type="protein sequence ID" value="GAG91697.1"/>
    <property type="molecule type" value="Genomic_DNA"/>
</dbReference>